<evidence type="ECO:0000313" key="2">
    <source>
        <dbReference type="Proteomes" id="UP000599074"/>
    </source>
</evidence>
<dbReference type="AlphaFoldDB" id="A0A8J3TFX9"/>
<organism evidence="1 2">
    <name type="scientific">Planosporangium mesophilum</name>
    <dbReference type="NCBI Taxonomy" id="689768"/>
    <lineage>
        <taxon>Bacteria</taxon>
        <taxon>Bacillati</taxon>
        <taxon>Actinomycetota</taxon>
        <taxon>Actinomycetes</taxon>
        <taxon>Micromonosporales</taxon>
        <taxon>Micromonosporaceae</taxon>
        <taxon>Planosporangium</taxon>
    </lineage>
</organism>
<proteinExistence type="predicted"/>
<accession>A0A8J3TFX9</accession>
<sequence length="344" mass="36793">MTEFIEPRAARQAQPATRALTQAAVVAGRAPSIFNSQPWRWRIADDVAELRADRQRQLPTVDPDGRLLTVSCGAALHHACVALATVGFAAEVARLPDEGDPDLLARMQVVGVREPERAMLRLRWAMARRHTDRRPFAEVDVPPPALHQLCEAAETQGAHLRPLGPDEVERLAVATARAGRTEFADPRYRAELSAWTGRPHGTRNGIEPATAAHHEPRPVPMRNLDPGGVPDTTTHDLVDRHTCYAILSTDTDTPADWLAAGEALSAVLLTATAEGAAASPISDVIEVPATRQTLRDLLSGAGYPMVALRLGVPGDSPLAAAARRAPADVIDIADAQGRPRAGPG</sequence>
<keyword evidence="2" id="KW-1185">Reference proteome</keyword>
<evidence type="ECO:0000313" key="1">
    <source>
        <dbReference type="EMBL" id="GII24841.1"/>
    </source>
</evidence>
<dbReference type="RefSeq" id="WP_205864338.1">
    <property type="nucleotide sequence ID" value="NZ_BOON01000041.1"/>
</dbReference>
<dbReference type="Proteomes" id="UP000599074">
    <property type="component" value="Unassembled WGS sequence"/>
</dbReference>
<gene>
    <name evidence="1" type="ORF">Pme01_44380</name>
</gene>
<dbReference type="InterPro" id="IPR000415">
    <property type="entry name" value="Nitroreductase-like"/>
</dbReference>
<dbReference type="Gene3D" id="3.40.109.10">
    <property type="entry name" value="NADH Oxidase"/>
    <property type="match status" value="1"/>
</dbReference>
<comment type="caution">
    <text evidence="1">The sequence shown here is derived from an EMBL/GenBank/DDBJ whole genome shotgun (WGS) entry which is preliminary data.</text>
</comment>
<reference evidence="1" key="1">
    <citation type="submission" date="2021-01" db="EMBL/GenBank/DDBJ databases">
        <title>Whole genome shotgun sequence of Planosporangium mesophilum NBRC 109066.</title>
        <authorList>
            <person name="Komaki H."/>
            <person name="Tamura T."/>
        </authorList>
    </citation>
    <scope>NUCLEOTIDE SEQUENCE</scope>
    <source>
        <strain evidence="1">NBRC 109066</strain>
    </source>
</reference>
<name>A0A8J3TFX9_9ACTN</name>
<dbReference type="PANTHER" id="PTHR23026">
    <property type="entry name" value="NADPH NITROREDUCTASE"/>
    <property type="match status" value="1"/>
</dbReference>
<dbReference type="EMBL" id="BOON01000041">
    <property type="protein sequence ID" value="GII24841.1"/>
    <property type="molecule type" value="Genomic_DNA"/>
</dbReference>
<dbReference type="GO" id="GO:0016491">
    <property type="term" value="F:oxidoreductase activity"/>
    <property type="evidence" value="ECO:0007669"/>
    <property type="project" value="InterPro"/>
</dbReference>
<protein>
    <submittedName>
        <fullName evidence="1">NAD(P)H nitroreductase</fullName>
    </submittedName>
</protein>
<dbReference type="SUPFAM" id="SSF55469">
    <property type="entry name" value="FMN-dependent nitroreductase-like"/>
    <property type="match status" value="2"/>
</dbReference>
<dbReference type="PANTHER" id="PTHR23026:SF123">
    <property type="entry name" value="NAD(P)H NITROREDUCTASE RV3131-RELATED"/>
    <property type="match status" value="1"/>
</dbReference>
<dbReference type="InterPro" id="IPR050627">
    <property type="entry name" value="Nitroreductase/BluB"/>
</dbReference>
<dbReference type="NCBIfam" id="NF047509">
    <property type="entry name" value="Rv3131_FMN_oxido"/>
    <property type="match status" value="1"/>
</dbReference>